<accession>A0A815QSR9</accession>
<protein>
    <submittedName>
        <fullName evidence="1">Uncharacterized protein</fullName>
    </submittedName>
</protein>
<evidence type="ECO:0000313" key="3">
    <source>
        <dbReference type="Proteomes" id="UP000663829"/>
    </source>
</evidence>
<gene>
    <name evidence="1" type="ORF">GPM918_LOCUS35324</name>
    <name evidence="2" type="ORF">SRO942_LOCUS36041</name>
</gene>
<reference evidence="1" key="1">
    <citation type="submission" date="2021-02" db="EMBL/GenBank/DDBJ databases">
        <authorList>
            <person name="Nowell W R."/>
        </authorList>
    </citation>
    <scope>NUCLEOTIDE SEQUENCE</scope>
</reference>
<dbReference type="Proteomes" id="UP000663829">
    <property type="component" value="Unassembled WGS sequence"/>
</dbReference>
<organism evidence="1 3">
    <name type="scientific">Didymodactylos carnosus</name>
    <dbReference type="NCBI Taxonomy" id="1234261"/>
    <lineage>
        <taxon>Eukaryota</taxon>
        <taxon>Metazoa</taxon>
        <taxon>Spiralia</taxon>
        <taxon>Gnathifera</taxon>
        <taxon>Rotifera</taxon>
        <taxon>Eurotatoria</taxon>
        <taxon>Bdelloidea</taxon>
        <taxon>Philodinida</taxon>
        <taxon>Philodinidae</taxon>
        <taxon>Didymodactylos</taxon>
    </lineage>
</organism>
<sequence>MSFVYSSLVDSMLLNVIKKCLCTIYYLDIFKQIINLENSIEFESKGTFLVIDCAHYAGSYTGKLLSNDEVFYETIIRYSDEIFKQYLDSKKLFLNVNLNQAITYLMDILQISPTKMFIDHSEIIDYLLLILQQPIDDDDQSEQNVIELIASTTTLIYNLTDNSKLLSIIKYKNVIELFQKFSTSKDKRISFNAEMIVCAINEDKAEQIEEPEKVADVFVSYLANSVNDESQRCEGVPLKSLLMSLKSKPSLRFFD</sequence>
<proteinExistence type="predicted"/>
<name>A0A815QSR9_9BILA</name>
<comment type="caution">
    <text evidence="1">The sequence shown here is derived from an EMBL/GenBank/DDBJ whole genome shotgun (WGS) entry which is preliminary data.</text>
</comment>
<evidence type="ECO:0000313" key="2">
    <source>
        <dbReference type="EMBL" id="CAF4336057.1"/>
    </source>
</evidence>
<dbReference type="EMBL" id="CAJNOQ010020359">
    <property type="protein sequence ID" value="CAF1467326.1"/>
    <property type="molecule type" value="Genomic_DNA"/>
</dbReference>
<dbReference type="EMBL" id="CAJOBC010085822">
    <property type="protein sequence ID" value="CAF4336057.1"/>
    <property type="molecule type" value="Genomic_DNA"/>
</dbReference>
<dbReference type="AlphaFoldDB" id="A0A815QSR9"/>
<dbReference type="Proteomes" id="UP000681722">
    <property type="component" value="Unassembled WGS sequence"/>
</dbReference>
<evidence type="ECO:0000313" key="1">
    <source>
        <dbReference type="EMBL" id="CAF1467326.1"/>
    </source>
</evidence>
<dbReference type="SUPFAM" id="SSF48371">
    <property type="entry name" value="ARM repeat"/>
    <property type="match status" value="1"/>
</dbReference>
<dbReference type="InterPro" id="IPR016024">
    <property type="entry name" value="ARM-type_fold"/>
</dbReference>
<keyword evidence="3" id="KW-1185">Reference proteome</keyword>